<organism evidence="1 2">
    <name type="scientific">Panagrolaimus sp. ES5</name>
    <dbReference type="NCBI Taxonomy" id="591445"/>
    <lineage>
        <taxon>Eukaryota</taxon>
        <taxon>Metazoa</taxon>
        <taxon>Ecdysozoa</taxon>
        <taxon>Nematoda</taxon>
        <taxon>Chromadorea</taxon>
        <taxon>Rhabditida</taxon>
        <taxon>Tylenchina</taxon>
        <taxon>Panagrolaimomorpha</taxon>
        <taxon>Panagrolaimoidea</taxon>
        <taxon>Panagrolaimidae</taxon>
        <taxon>Panagrolaimus</taxon>
    </lineage>
</organism>
<name>A0AC34GWE4_9BILA</name>
<sequence length="512" mass="57834">MSALPLLSKNFDEFGRSNVKTVIYRDHRPIKKSTRITKGKIPATEGIRAEDLAVSQKDEYFEFDQDIFFMTAATGINTLTRAPEYVSQYDDELDVLLVNNLNKLQLEKLTPVQRIIVPLISGKCDRRHDVICCARANTGKSLGYLIGAINKVIKAYRTLSNREFVESRNISVLIMVDNNITAEYIYKCANLLTVNTPVKIATAIGNFNRTDESAYFEKMGGADIYIATLGRFIDYLKINPNRIKGVNLLIFDNAEKFIDDEGWLDAISLLRQKSTIEGPYQTVCLSTGFDDRSFENFKKFIDLDYWFIDIASLGKVGKVPQTFIDIANKDRTEETMKLLMARSTGNRYPKTIIFCNSKEVATMLSHRLRLDHKIPHNFRPYAAYLHGGTFDSNTVLNAFCTERGKGVDTLGDDSVSIDVVVGCDGLAAINTKVELVINFDFPASLCNYAQRIGRLQRQGDQGIQGDAFTLLDSQKIRRYPERVEKTIRNVLQAAHKVNARIPDSLEIFAEDF</sequence>
<reference evidence="2" key="1">
    <citation type="submission" date="2022-11" db="UniProtKB">
        <authorList>
            <consortium name="WormBaseParasite"/>
        </authorList>
    </citation>
    <scope>IDENTIFICATION</scope>
</reference>
<accession>A0AC34GWE4</accession>
<protein>
    <submittedName>
        <fullName evidence="2">ATP-dependent RNA helicase</fullName>
    </submittedName>
</protein>
<evidence type="ECO:0000313" key="2">
    <source>
        <dbReference type="WBParaSite" id="ES5_v2.g8924.t1"/>
    </source>
</evidence>
<evidence type="ECO:0000313" key="1">
    <source>
        <dbReference type="Proteomes" id="UP000887579"/>
    </source>
</evidence>
<proteinExistence type="predicted"/>
<dbReference type="WBParaSite" id="ES5_v2.g8924.t1">
    <property type="protein sequence ID" value="ES5_v2.g8924.t1"/>
    <property type="gene ID" value="ES5_v2.g8924"/>
</dbReference>
<dbReference type="Proteomes" id="UP000887579">
    <property type="component" value="Unplaced"/>
</dbReference>